<evidence type="ECO:0008006" key="5">
    <source>
        <dbReference type="Google" id="ProtNLM"/>
    </source>
</evidence>
<evidence type="ECO:0000313" key="3">
    <source>
        <dbReference type="EMBL" id="MFC5472433.1"/>
    </source>
</evidence>
<proteinExistence type="predicted"/>
<organism evidence="3 4">
    <name type="scientific">Paraherbaspirillum soli</name>
    <dbReference type="NCBI Taxonomy" id="631222"/>
    <lineage>
        <taxon>Bacteria</taxon>
        <taxon>Pseudomonadati</taxon>
        <taxon>Pseudomonadota</taxon>
        <taxon>Betaproteobacteria</taxon>
        <taxon>Burkholderiales</taxon>
        <taxon>Oxalobacteraceae</taxon>
        <taxon>Paraherbaspirillum</taxon>
    </lineage>
</organism>
<dbReference type="EMBL" id="JBHSMT010000004">
    <property type="protein sequence ID" value="MFC5472433.1"/>
    <property type="molecule type" value="Genomic_DNA"/>
</dbReference>
<keyword evidence="2" id="KW-0472">Membrane</keyword>
<dbReference type="Proteomes" id="UP001596045">
    <property type="component" value="Unassembled WGS sequence"/>
</dbReference>
<protein>
    <recommendedName>
        <fullName evidence="5">Bacterial toxin 24 domain-containing protein</fullName>
    </recommendedName>
</protein>
<keyword evidence="2" id="KW-1133">Transmembrane helix</keyword>
<accession>A0ABW0M638</accession>
<evidence type="ECO:0000256" key="1">
    <source>
        <dbReference type="SAM" id="MobiDB-lite"/>
    </source>
</evidence>
<name>A0ABW0M638_9BURK</name>
<evidence type="ECO:0000313" key="4">
    <source>
        <dbReference type="Proteomes" id="UP001596045"/>
    </source>
</evidence>
<evidence type="ECO:0000256" key="2">
    <source>
        <dbReference type="SAM" id="Phobius"/>
    </source>
</evidence>
<feature type="region of interest" description="Disordered" evidence="1">
    <location>
        <begin position="195"/>
        <end position="226"/>
    </location>
</feature>
<keyword evidence="2" id="KW-0812">Transmembrane</keyword>
<feature type="transmembrane region" description="Helical" evidence="2">
    <location>
        <begin position="37"/>
        <end position="60"/>
    </location>
</feature>
<keyword evidence="4" id="KW-1185">Reference proteome</keyword>
<sequence length="226" mass="24151">MVGVGVVALGATAMQVISCLQRFGQGVIDAEDDNDLIMAGFAFSNAVVLIGIDVVLAILLKKATIKVRRPGAAESKQTPEIKFIPQKPVAKTPAKELSTKPATVAGTTGNEISISGSKIHSKYPDGTLVMEGQQPGKITGPLKGSGGNTISEPHTVLQYDTSNRRIYKGREYGNDGIPIRDLDFTHPTFPNGTLRPNHTVPEQHLYIPNDPLNPKAGYKRGPGQPF</sequence>
<gene>
    <name evidence="3" type="ORF">ACFPM8_00530</name>
</gene>
<dbReference type="RefSeq" id="WP_378993867.1">
    <property type="nucleotide sequence ID" value="NZ_JBHSMT010000004.1"/>
</dbReference>
<reference evidence="4" key="1">
    <citation type="journal article" date="2019" name="Int. J. Syst. Evol. Microbiol.">
        <title>The Global Catalogue of Microorganisms (GCM) 10K type strain sequencing project: providing services to taxonomists for standard genome sequencing and annotation.</title>
        <authorList>
            <consortium name="The Broad Institute Genomics Platform"/>
            <consortium name="The Broad Institute Genome Sequencing Center for Infectious Disease"/>
            <person name="Wu L."/>
            <person name="Ma J."/>
        </authorList>
    </citation>
    <scope>NUCLEOTIDE SEQUENCE [LARGE SCALE GENOMIC DNA]</scope>
    <source>
        <strain evidence="4">JCM 17066</strain>
    </source>
</reference>
<comment type="caution">
    <text evidence="3">The sequence shown here is derived from an EMBL/GenBank/DDBJ whole genome shotgun (WGS) entry which is preliminary data.</text>
</comment>